<dbReference type="SUPFAM" id="SSF56059">
    <property type="entry name" value="Glutathione synthetase ATP-binding domain-like"/>
    <property type="match status" value="1"/>
</dbReference>
<dbReference type="AlphaFoldDB" id="T0R2M6"/>
<protein>
    <recommendedName>
        <fullName evidence="8">Tubulin-tyrosine ligase</fullName>
    </recommendedName>
</protein>
<dbReference type="Pfam" id="PF03133">
    <property type="entry name" value="TTL"/>
    <property type="match status" value="1"/>
</dbReference>
<dbReference type="PROSITE" id="PS51221">
    <property type="entry name" value="TTL"/>
    <property type="match status" value="1"/>
</dbReference>
<keyword evidence="2" id="KW-0963">Cytoplasm</keyword>
<dbReference type="EMBL" id="JH767136">
    <property type="protein sequence ID" value="EQC40555.1"/>
    <property type="molecule type" value="Genomic_DNA"/>
</dbReference>
<dbReference type="GO" id="GO:0070736">
    <property type="term" value="F:protein-glycine ligase activity, initiating"/>
    <property type="evidence" value="ECO:0007669"/>
    <property type="project" value="TreeGrafter"/>
</dbReference>
<keyword evidence="3" id="KW-0436">Ligase</keyword>
<evidence type="ECO:0000256" key="2">
    <source>
        <dbReference type="ARBA" id="ARBA00022490"/>
    </source>
</evidence>
<dbReference type="GO" id="GO:0015630">
    <property type="term" value="C:microtubule cytoskeleton"/>
    <property type="evidence" value="ECO:0007669"/>
    <property type="project" value="TreeGrafter"/>
</dbReference>
<dbReference type="Gene3D" id="3.30.470.20">
    <property type="entry name" value="ATP-grasp fold, B domain"/>
    <property type="match status" value="1"/>
</dbReference>
<evidence type="ECO:0000256" key="5">
    <source>
        <dbReference type="ARBA" id="ARBA00022840"/>
    </source>
</evidence>
<evidence type="ECO:0000256" key="4">
    <source>
        <dbReference type="ARBA" id="ARBA00022741"/>
    </source>
</evidence>
<dbReference type="InterPro" id="IPR004344">
    <property type="entry name" value="TTL/TTLL_fam"/>
</dbReference>
<keyword evidence="7" id="KW-1185">Reference proteome</keyword>
<sequence length="451" mass="51023">MAGAGFYVDPKYPDVIACLEADGWAPVRHWTFPTCRLRFVNYAKVQWAYVKPAHIVNHLEHAVLLSQKHELLAHLRLRHSLHHIAPRSAASLDEWRHLFLYAQVLLVLKHPTSFASHLPTALAIAAELQRRNPDTSVARAHGLLMVDTAFLNPLALDGLYSALQREVATSIPAAQHDEIQAILRHLQACDPQYHFVATQNLWIAKPSGLSQGRGIELVTSLAELEAIWASPMVVQQYIERPLTIHGRKFDIRQWVLITDVAPLQVFWYESCYLRFASTAYNLASSSSLQDKTMHLCNNSIQKHVTSAAHGEIPEHMWPLPRFQRHLAYTYPYTLVLTVFRCRELGHEALWESTLRPAMQFACAEALASVATKLRRVGEGFEWLGLDFLIDETFRVWLLEVNVSPDVSHSTATTAALVPPATRDLLALVLRQDETRGWRRLDLASVQPPAYS</sequence>
<dbReference type="VEuPathDB" id="FungiDB:SDRG_02445"/>
<dbReference type="Proteomes" id="UP000030762">
    <property type="component" value="Unassembled WGS sequence"/>
</dbReference>
<dbReference type="GeneID" id="19943172"/>
<dbReference type="PANTHER" id="PTHR45870:SF2">
    <property type="entry name" value="TUBULIN MONOGLYCYLASE TTLL3"/>
    <property type="match status" value="1"/>
</dbReference>
<dbReference type="OMA" id="GNVWICK"/>
<dbReference type="OrthoDB" id="202825at2759"/>
<dbReference type="RefSeq" id="XP_008606254.1">
    <property type="nucleotide sequence ID" value="XM_008608032.1"/>
</dbReference>
<proteinExistence type="predicted"/>
<keyword evidence="4" id="KW-0547">Nucleotide-binding</keyword>
<evidence type="ECO:0008006" key="8">
    <source>
        <dbReference type="Google" id="ProtNLM"/>
    </source>
</evidence>
<dbReference type="GO" id="GO:0005737">
    <property type="term" value="C:cytoplasm"/>
    <property type="evidence" value="ECO:0007669"/>
    <property type="project" value="UniProtKB-SubCell"/>
</dbReference>
<keyword evidence="5" id="KW-0067">ATP-binding</keyword>
<evidence type="ECO:0000313" key="7">
    <source>
        <dbReference type="Proteomes" id="UP000030762"/>
    </source>
</evidence>
<evidence type="ECO:0000256" key="3">
    <source>
        <dbReference type="ARBA" id="ARBA00022598"/>
    </source>
</evidence>
<organism evidence="6 7">
    <name type="scientific">Saprolegnia diclina (strain VS20)</name>
    <dbReference type="NCBI Taxonomy" id="1156394"/>
    <lineage>
        <taxon>Eukaryota</taxon>
        <taxon>Sar</taxon>
        <taxon>Stramenopiles</taxon>
        <taxon>Oomycota</taxon>
        <taxon>Saprolegniomycetes</taxon>
        <taxon>Saprolegniales</taxon>
        <taxon>Saprolegniaceae</taxon>
        <taxon>Saprolegnia</taxon>
    </lineage>
</organism>
<comment type="subcellular location">
    <subcellularLocation>
        <location evidence="1">Cytoplasm</location>
    </subcellularLocation>
</comment>
<dbReference type="eggNOG" id="KOG2157">
    <property type="taxonomic scope" value="Eukaryota"/>
</dbReference>
<name>T0R2M6_SAPDV</name>
<gene>
    <name evidence="6" type="ORF">SDRG_02445</name>
</gene>
<dbReference type="GO" id="GO:0005524">
    <property type="term" value="F:ATP binding"/>
    <property type="evidence" value="ECO:0007669"/>
    <property type="project" value="UniProtKB-KW"/>
</dbReference>
<dbReference type="InParanoid" id="T0R2M6"/>
<evidence type="ECO:0000256" key="1">
    <source>
        <dbReference type="ARBA" id="ARBA00004496"/>
    </source>
</evidence>
<reference evidence="6 7" key="1">
    <citation type="submission" date="2012-04" db="EMBL/GenBank/DDBJ databases">
        <title>The Genome Sequence of Saprolegnia declina VS20.</title>
        <authorList>
            <consortium name="The Broad Institute Genome Sequencing Platform"/>
            <person name="Russ C."/>
            <person name="Nusbaum C."/>
            <person name="Tyler B."/>
            <person name="van West P."/>
            <person name="Dieguez-Uribeondo J."/>
            <person name="de Bruijn I."/>
            <person name="Tripathy S."/>
            <person name="Jiang R."/>
            <person name="Young S.K."/>
            <person name="Zeng Q."/>
            <person name="Gargeya S."/>
            <person name="Fitzgerald M."/>
            <person name="Haas B."/>
            <person name="Abouelleil A."/>
            <person name="Alvarado L."/>
            <person name="Arachchi H.M."/>
            <person name="Berlin A."/>
            <person name="Chapman S.B."/>
            <person name="Goldberg J."/>
            <person name="Griggs A."/>
            <person name="Gujja S."/>
            <person name="Hansen M."/>
            <person name="Howarth C."/>
            <person name="Imamovic A."/>
            <person name="Larimer J."/>
            <person name="McCowen C."/>
            <person name="Montmayeur A."/>
            <person name="Murphy C."/>
            <person name="Neiman D."/>
            <person name="Pearson M."/>
            <person name="Priest M."/>
            <person name="Roberts A."/>
            <person name="Saif S."/>
            <person name="Shea T."/>
            <person name="Sisk P."/>
            <person name="Sykes S."/>
            <person name="Wortman J."/>
            <person name="Nusbaum C."/>
            <person name="Birren B."/>
        </authorList>
    </citation>
    <scope>NUCLEOTIDE SEQUENCE [LARGE SCALE GENOMIC DNA]</scope>
    <source>
        <strain evidence="6 7">VS20</strain>
    </source>
</reference>
<evidence type="ECO:0000313" key="6">
    <source>
        <dbReference type="EMBL" id="EQC40555.1"/>
    </source>
</evidence>
<accession>T0R2M6</accession>
<dbReference type="InterPro" id="IPR051437">
    <property type="entry name" value="TTLL_monoglycylase"/>
</dbReference>
<dbReference type="PANTHER" id="PTHR45870">
    <property type="entry name" value="TUBULIN MONOGLYCYLASE TTLL3"/>
    <property type="match status" value="1"/>
</dbReference>
<dbReference type="STRING" id="1156394.T0R2M6"/>